<keyword evidence="3" id="KW-1185">Reference proteome</keyword>
<dbReference type="Pfam" id="PF14617">
    <property type="entry name" value="CMS1"/>
    <property type="match status" value="1"/>
</dbReference>
<dbReference type="Proteomes" id="UP000799437">
    <property type="component" value="Unassembled WGS sequence"/>
</dbReference>
<reference evidence="2" key="1">
    <citation type="journal article" date="2020" name="Stud. Mycol.">
        <title>101 Dothideomycetes genomes: a test case for predicting lifestyles and emergence of pathogens.</title>
        <authorList>
            <person name="Haridas S."/>
            <person name="Albert R."/>
            <person name="Binder M."/>
            <person name="Bloem J."/>
            <person name="Labutti K."/>
            <person name="Salamov A."/>
            <person name="Andreopoulos B."/>
            <person name="Baker S."/>
            <person name="Barry K."/>
            <person name="Bills G."/>
            <person name="Bluhm B."/>
            <person name="Cannon C."/>
            <person name="Castanera R."/>
            <person name="Culley D."/>
            <person name="Daum C."/>
            <person name="Ezra D."/>
            <person name="Gonzalez J."/>
            <person name="Henrissat B."/>
            <person name="Kuo A."/>
            <person name="Liang C."/>
            <person name="Lipzen A."/>
            <person name="Lutzoni F."/>
            <person name="Magnuson J."/>
            <person name="Mondo S."/>
            <person name="Nolan M."/>
            <person name="Ohm R."/>
            <person name="Pangilinan J."/>
            <person name="Park H.-J."/>
            <person name="Ramirez L."/>
            <person name="Alfaro M."/>
            <person name="Sun H."/>
            <person name="Tritt A."/>
            <person name="Yoshinaga Y."/>
            <person name="Zwiers L.-H."/>
            <person name="Turgeon B."/>
            <person name="Goodwin S."/>
            <person name="Spatafora J."/>
            <person name="Crous P."/>
            <person name="Grigoriev I."/>
        </authorList>
    </citation>
    <scope>NUCLEOTIDE SEQUENCE</scope>
    <source>
        <strain evidence="2">CBS 121739</strain>
    </source>
</reference>
<feature type="compositionally biased region" description="Polar residues" evidence="1">
    <location>
        <begin position="13"/>
        <end position="22"/>
    </location>
</feature>
<proteinExistence type="predicted"/>
<organism evidence="2 3">
    <name type="scientific">Pseudovirgaria hyperparasitica</name>
    <dbReference type="NCBI Taxonomy" id="470096"/>
    <lineage>
        <taxon>Eukaryota</taxon>
        <taxon>Fungi</taxon>
        <taxon>Dikarya</taxon>
        <taxon>Ascomycota</taxon>
        <taxon>Pezizomycotina</taxon>
        <taxon>Dothideomycetes</taxon>
        <taxon>Dothideomycetes incertae sedis</taxon>
        <taxon>Acrospermales</taxon>
        <taxon>Acrospermaceae</taxon>
        <taxon>Pseudovirgaria</taxon>
    </lineage>
</organism>
<dbReference type="RefSeq" id="XP_033599928.1">
    <property type="nucleotide sequence ID" value="XM_033742781.1"/>
</dbReference>
<dbReference type="AlphaFoldDB" id="A0A6A6W7C7"/>
<feature type="compositionally biased region" description="Basic and acidic residues" evidence="1">
    <location>
        <begin position="29"/>
        <end position="39"/>
    </location>
</feature>
<sequence>MSISGDSDVEGTLSANIETSKSSIKRKRHDGEVESEQQKPTKRKRRSKKPKDINDADLDGDLGINNGLSKMDARLLSDYVAQRTKRFEPELSHVELEDRYIPESAIADTTSWLKPRTTDNLADFIRKFSPKNIDLDKAPSTPGSPHILVIASAGLRAAELVRSLRTFQTKEGKVEKLFAKHIKLKEAIETCGKVRMSFGVGTPQRVYDLIDNGALKMDKLRVIVLDASHIDTKKRGVLDMKEVQVPLVKLLAMNNLKERYGKDGLQLLFY</sequence>
<dbReference type="PANTHER" id="PTHR24030">
    <property type="entry name" value="PROTEIN CMSS1"/>
    <property type="match status" value="1"/>
</dbReference>
<protein>
    <recommendedName>
        <fullName evidence="4">Protein CMS1</fullName>
    </recommendedName>
</protein>
<dbReference type="InterPro" id="IPR032704">
    <property type="entry name" value="Cms1"/>
</dbReference>
<dbReference type="GO" id="GO:0030686">
    <property type="term" value="C:90S preribosome"/>
    <property type="evidence" value="ECO:0007669"/>
    <property type="project" value="TreeGrafter"/>
</dbReference>
<gene>
    <name evidence="2" type="ORF">EJ05DRAFT_465606</name>
</gene>
<accession>A0A6A6W7C7</accession>
<dbReference type="EMBL" id="ML996573">
    <property type="protein sequence ID" value="KAF2757477.1"/>
    <property type="molecule type" value="Genomic_DNA"/>
</dbReference>
<dbReference type="GeneID" id="54483835"/>
<evidence type="ECO:0000256" key="1">
    <source>
        <dbReference type="SAM" id="MobiDB-lite"/>
    </source>
</evidence>
<feature type="region of interest" description="Disordered" evidence="1">
    <location>
        <begin position="1"/>
        <end position="64"/>
    </location>
</feature>
<evidence type="ECO:0000313" key="3">
    <source>
        <dbReference type="Proteomes" id="UP000799437"/>
    </source>
</evidence>
<evidence type="ECO:0008006" key="4">
    <source>
        <dbReference type="Google" id="ProtNLM"/>
    </source>
</evidence>
<dbReference type="PANTHER" id="PTHR24030:SF0">
    <property type="entry name" value="PROTEIN CMSS1"/>
    <property type="match status" value="1"/>
</dbReference>
<dbReference type="GO" id="GO:0005634">
    <property type="term" value="C:nucleus"/>
    <property type="evidence" value="ECO:0007669"/>
    <property type="project" value="TreeGrafter"/>
</dbReference>
<name>A0A6A6W7C7_9PEZI</name>
<dbReference type="OrthoDB" id="1929311at2759"/>
<feature type="compositionally biased region" description="Basic residues" evidence="1">
    <location>
        <begin position="40"/>
        <end position="49"/>
    </location>
</feature>
<evidence type="ECO:0000313" key="2">
    <source>
        <dbReference type="EMBL" id="KAF2757477.1"/>
    </source>
</evidence>